<dbReference type="SMART" id="SM00698">
    <property type="entry name" value="MORN"/>
    <property type="match status" value="6"/>
</dbReference>
<feature type="compositionally biased region" description="Gly residues" evidence="11">
    <location>
        <begin position="657"/>
        <end position="668"/>
    </location>
</feature>
<feature type="region of interest" description="Disordered" evidence="11">
    <location>
        <begin position="702"/>
        <end position="742"/>
    </location>
</feature>
<evidence type="ECO:0000256" key="10">
    <source>
        <dbReference type="ARBA" id="ARBA00023136"/>
    </source>
</evidence>
<feature type="compositionally biased region" description="Polar residues" evidence="11">
    <location>
        <begin position="733"/>
        <end position="742"/>
    </location>
</feature>
<organism evidence="13 14">
    <name type="scientific">Meloidogyne graminicola</name>
    <dbReference type="NCBI Taxonomy" id="189291"/>
    <lineage>
        <taxon>Eukaryota</taxon>
        <taxon>Metazoa</taxon>
        <taxon>Ecdysozoa</taxon>
        <taxon>Nematoda</taxon>
        <taxon>Chromadorea</taxon>
        <taxon>Rhabditida</taxon>
        <taxon>Tylenchina</taxon>
        <taxon>Tylenchomorpha</taxon>
        <taxon>Tylenchoidea</taxon>
        <taxon>Meloidogynidae</taxon>
        <taxon>Meloidogyninae</taxon>
        <taxon>Meloidogyne</taxon>
    </lineage>
</organism>
<keyword evidence="8" id="KW-0256">Endoplasmic reticulum</keyword>
<dbReference type="GO" id="GO:0005886">
    <property type="term" value="C:plasma membrane"/>
    <property type="evidence" value="ECO:0007669"/>
    <property type="project" value="UniProtKB-SubCell"/>
</dbReference>
<dbReference type="InterPro" id="IPR017191">
    <property type="entry name" value="Junctophilin"/>
</dbReference>
<sequence length="974" mass="107859">MNGGRFDFDDGGTYCGGWEEGKAHGHGVCTGPDGQGEYTGAWHYGFEVSGVYTWPSGSTYSGQWQNGKRHGLGVEQRGRWSYKGEWTQGYKGRYGRREALNSGAHYLGTWSSGLHDGYGTEIYADGGSYKGQWLRGMRHGYGIRTSAPWSLATPNNHQHHIEQKYKGGHTSLSSLRSNYGSAVILDDERAATAMDTPPNHHGRSHSKERRGEQVAEVKTLNINLFIFELIFWDESRGGFVLKAYSGTNKRRRSLSERSLAVKRSILQRIRKQNSTGDIIHQQRVFSAGGASSLRSSGSTLSCTSDDEDSGDLRHVPNSQRSQAAVEAALEEPPIDANAVEIYRGEWKNDMRSGYGVCERSDGLRYAGEWLDNRKHGYGVTFFRDGTKEEGRYKHNVLVSSARRKGLLFVRSTKLRHRVEIYAEHARQAADMAAQRVEIAMSRTMTAQNILRNSERADASVEAAERARDDADTARIYAAQFDPSFKQPGVELLRARAAMQRSTTPGQSSNIPMLTPIHNHVMSNHVQFNHQQHSHTNFSSPSQQYSTDYSSAFAVTSQQQNINQMPPLPTTFTQQQIKQRQQQQTSEWNGSGQLHSPPQYSADSGIAVGGGGGGGNNNNFNQQQQQRHLIHQQSSESGHSSQQQQQHDYITHPQPIIEGGGSDTEGTTGGLLVAASTNGGQNSAQHSNIVGYSAAISPLASSSNFRQQSSSSEMATLQKPQPPHHLRGTANIRGRSSPSTMSLSDDHWDQYLLKSSRREASKHQLLPGISSGGIETPHHFRRNRPSLIRQCEVLGASGTLGGSSGGESPSGSMLLNRRSTIVNTRENSRQRVPPIHSVYGVDDSSFRQDQQQQQPSSSSYDHHQINGREERGSLPNLEDLAGQPLQLGREEAAKLASQRRQDVHKQMEEEELLRQNPLRYLTHPSFRNWIIHWRIPLLLVLGNVLLFYCFLHLLSSSKGDRKSGGGGGGNAHHSE</sequence>
<dbReference type="InterPro" id="IPR003409">
    <property type="entry name" value="MORN"/>
</dbReference>
<dbReference type="Pfam" id="PF02493">
    <property type="entry name" value="MORN"/>
    <property type="match status" value="7"/>
</dbReference>
<comment type="similarity">
    <text evidence="4">Belongs to the junctophilin family.</text>
</comment>
<feature type="region of interest" description="Disordered" evidence="11">
    <location>
        <begin position="562"/>
        <end position="673"/>
    </location>
</feature>
<keyword evidence="7" id="KW-0677">Repeat</keyword>
<keyword evidence="9 12" id="KW-1133">Transmembrane helix</keyword>
<dbReference type="PANTHER" id="PTHR23085:SF16">
    <property type="entry name" value="GH28348P"/>
    <property type="match status" value="1"/>
</dbReference>
<evidence type="ECO:0000256" key="5">
    <source>
        <dbReference type="ARBA" id="ARBA00022475"/>
    </source>
</evidence>
<dbReference type="GO" id="GO:0005789">
    <property type="term" value="C:endoplasmic reticulum membrane"/>
    <property type="evidence" value="ECO:0007669"/>
    <property type="project" value="UniProtKB-SubCell"/>
</dbReference>
<dbReference type="Gene3D" id="2.20.110.10">
    <property type="entry name" value="Histone H3 K4-specific methyltransferase SET7/9 N-terminal domain"/>
    <property type="match status" value="4"/>
</dbReference>
<dbReference type="EMBL" id="JABEBT010000007">
    <property type="protein sequence ID" value="KAF7639149.1"/>
    <property type="molecule type" value="Genomic_DNA"/>
</dbReference>
<dbReference type="FunFam" id="2.20.110.10:FF:000001">
    <property type="entry name" value="Junctophilin"/>
    <property type="match status" value="1"/>
</dbReference>
<proteinExistence type="inferred from homology"/>
<name>A0A8T0A1G9_9BILA</name>
<dbReference type="PANTHER" id="PTHR23085">
    <property type="entry name" value="GH28348P"/>
    <property type="match status" value="1"/>
</dbReference>
<feature type="region of interest" description="Disordered" evidence="11">
    <location>
        <begin position="795"/>
        <end position="814"/>
    </location>
</feature>
<dbReference type="AlphaFoldDB" id="A0A8T0A1G9"/>
<evidence type="ECO:0000256" key="6">
    <source>
        <dbReference type="ARBA" id="ARBA00022692"/>
    </source>
</evidence>
<evidence type="ECO:0000256" key="12">
    <source>
        <dbReference type="SAM" id="Phobius"/>
    </source>
</evidence>
<keyword evidence="6 12" id="KW-0812">Transmembrane</keyword>
<dbReference type="Proteomes" id="UP000605970">
    <property type="component" value="Unassembled WGS sequence"/>
</dbReference>
<evidence type="ECO:0000256" key="8">
    <source>
        <dbReference type="ARBA" id="ARBA00022824"/>
    </source>
</evidence>
<gene>
    <name evidence="13" type="ORF">Mgra_00001381</name>
</gene>
<evidence type="ECO:0000313" key="14">
    <source>
        <dbReference type="Proteomes" id="UP000605970"/>
    </source>
</evidence>
<evidence type="ECO:0000313" key="13">
    <source>
        <dbReference type="EMBL" id="KAF7639149.1"/>
    </source>
</evidence>
<feature type="region of interest" description="Disordered" evidence="11">
    <location>
        <begin position="821"/>
        <end position="877"/>
    </location>
</feature>
<dbReference type="GO" id="GO:0030314">
    <property type="term" value="C:junctional membrane complex"/>
    <property type="evidence" value="ECO:0007669"/>
    <property type="project" value="InterPro"/>
</dbReference>
<evidence type="ECO:0000256" key="4">
    <source>
        <dbReference type="ARBA" id="ARBA00008599"/>
    </source>
</evidence>
<feature type="compositionally biased region" description="Low complexity" evidence="11">
    <location>
        <begin position="702"/>
        <end position="711"/>
    </location>
</feature>
<evidence type="ECO:0000256" key="7">
    <source>
        <dbReference type="ARBA" id="ARBA00022737"/>
    </source>
</evidence>
<evidence type="ECO:0000256" key="2">
    <source>
        <dbReference type="ARBA" id="ARBA00004184"/>
    </source>
</evidence>
<feature type="compositionally biased region" description="Low complexity" evidence="11">
    <location>
        <begin position="569"/>
        <end position="584"/>
    </location>
</feature>
<keyword evidence="10 12" id="KW-0472">Membrane</keyword>
<protein>
    <recommendedName>
        <fullName evidence="15">Junctophilin</fullName>
    </recommendedName>
</protein>
<evidence type="ECO:0000256" key="11">
    <source>
        <dbReference type="SAM" id="MobiDB-lite"/>
    </source>
</evidence>
<dbReference type="SUPFAM" id="SSF82185">
    <property type="entry name" value="Histone H3 K4-specific methyltransferase SET7/9 N-terminal domain"/>
    <property type="match status" value="3"/>
</dbReference>
<evidence type="ECO:0008006" key="15">
    <source>
        <dbReference type="Google" id="ProtNLM"/>
    </source>
</evidence>
<evidence type="ECO:0000256" key="1">
    <source>
        <dbReference type="ARBA" id="ARBA00004163"/>
    </source>
</evidence>
<accession>A0A8T0A1G9</accession>
<feature type="compositionally biased region" description="Basic and acidic residues" evidence="11">
    <location>
        <begin position="859"/>
        <end position="871"/>
    </location>
</feature>
<comment type="caution">
    <text evidence="13">The sequence shown here is derived from an EMBL/GenBank/DDBJ whole genome shotgun (WGS) entry which is preliminary data.</text>
</comment>
<evidence type="ECO:0000256" key="9">
    <source>
        <dbReference type="ARBA" id="ARBA00022989"/>
    </source>
</evidence>
<feature type="compositionally biased region" description="Polar residues" evidence="11">
    <location>
        <begin position="585"/>
        <end position="601"/>
    </location>
</feature>
<feature type="region of interest" description="Disordered" evidence="11">
    <location>
        <begin position="289"/>
        <end position="322"/>
    </location>
</feature>
<feature type="compositionally biased region" description="Low complexity" evidence="11">
    <location>
        <begin position="846"/>
        <end position="858"/>
    </location>
</feature>
<keyword evidence="14" id="KW-1185">Reference proteome</keyword>
<feature type="compositionally biased region" description="Low complexity" evidence="11">
    <location>
        <begin position="616"/>
        <end position="646"/>
    </location>
</feature>
<reference evidence="13" key="1">
    <citation type="journal article" date="2020" name="Ecol. Evol.">
        <title>Genome structure and content of the rice root-knot nematode (Meloidogyne graminicola).</title>
        <authorList>
            <person name="Phan N.T."/>
            <person name="Danchin E.G.J."/>
            <person name="Klopp C."/>
            <person name="Perfus-Barbeoch L."/>
            <person name="Kozlowski D.K."/>
            <person name="Koutsovoulos G.D."/>
            <person name="Lopez-Roques C."/>
            <person name="Bouchez O."/>
            <person name="Zahm M."/>
            <person name="Besnard G."/>
            <person name="Bellafiore S."/>
        </authorList>
    </citation>
    <scope>NUCLEOTIDE SEQUENCE</scope>
    <source>
        <strain evidence="13">VN-18</strain>
    </source>
</reference>
<feature type="compositionally biased region" description="Low complexity" evidence="11">
    <location>
        <begin position="289"/>
        <end position="303"/>
    </location>
</feature>
<dbReference type="OrthoDB" id="284854at2759"/>
<feature type="region of interest" description="Disordered" evidence="11">
    <location>
        <begin position="190"/>
        <end position="212"/>
    </location>
</feature>
<feature type="compositionally biased region" description="Gly residues" evidence="11">
    <location>
        <begin position="606"/>
        <end position="615"/>
    </location>
</feature>
<feature type="transmembrane region" description="Helical" evidence="12">
    <location>
        <begin position="932"/>
        <end position="953"/>
    </location>
</feature>
<evidence type="ECO:0000256" key="3">
    <source>
        <dbReference type="ARBA" id="ARBA00004236"/>
    </source>
</evidence>
<keyword evidence="5" id="KW-1003">Cell membrane</keyword>
<comment type="subcellular location">
    <subcellularLocation>
        <location evidence="3">Cell membrane</location>
    </subcellularLocation>
    <subcellularLocation>
        <location evidence="2">Endomembrane system</location>
        <topology evidence="2">Peripheral membrane protein</topology>
    </subcellularLocation>
    <subcellularLocation>
        <location evidence="1">Endoplasmic reticulum membrane</location>
        <topology evidence="1">Single-pass type IV membrane protein</topology>
    </subcellularLocation>
</comment>
<feature type="compositionally biased region" description="Low complexity" evidence="11">
    <location>
        <begin position="805"/>
        <end position="814"/>
    </location>
</feature>